<organism evidence="1 2">
    <name type="scientific">Sunxiuqinia dokdonensis</name>
    <dbReference type="NCBI Taxonomy" id="1409788"/>
    <lineage>
        <taxon>Bacteria</taxon>
        <taxon>Pseudomonadati</taxon>
        <taxon>Bacteroidota</taxon>
        <taxon>Bacteroidia</taxon>
        <taxon>Marinilabiliales</taxon>
        <taxon>Prolixibacteraceae</taxon>
        <taxon>Sunxiuqinia</taxon>
    </lineage>
</organism>
<sequence>MSQVYQLAVHWGEKKSDLFFEDKETAERMAEFINLMAENGSTPIRIEAIEHKVYSREVAIEHIIKGLNFGFFLGPN</sequence>
<dbReference type="AlphaFoldDB" id="A0A0L8V4Z5"/>
<evidence type="ECO:0000313" key="1">
    <source>
        <dbReference type="EMBL" id="KOH43511.1"/>
    </source>
</evidence>
<dbReference type="RefSeq" id="WP_053186446.1">
    <property type="nucleotide sequence ID" value="NZ_LGIA01000183.1"/>
</dbReference>
<gene>
    <name evidence="1" type="ORF">NC99_36740</name>
</gene>
<evidence type="ECO:0000313" key="2">
    <source>
        <dbReference type="Proteomes" id="UP000036958"/>
    </source>
</evidence>
<protein>
    <submittedName>
        <fullName evidence="1">Uncharacterized protein</fullName>
    </submittedName>
</protein>
<comment type="caution">
    <text evidence="1">The sequence shown here is derived from an EMBL/GenBank/DDBJ whole genome shotgun (WGS) entry which is preliminary data.</text>
</comment>
<proteinExistence type="predicted"/>
<reference evidence="2" key="1">
    <citation type="submission" date="2015-07" db="EMBL/GenBank/DDBJ databases">
        <title>Genome sequencing of Sunxiuqinia dokdonensis strain SK.</title>
        <authorList>
            <person name="Ahn S."/>
            <person name="Kim B.-C."/>
        </authorList>
    </citation>
    <scope>NUCLEOTIDE SEQUENCE [LARGE SCALE GENOMIC DNA]</scope>
    <source>
        <strain evidence="2">SK</strain>
    </source>
</reference>
<dbReference type="EMBL" id="LGIA01000183">
    <property type="protein sequence ID" value="KOH43511.1"/>
    <property type="molecule type" value="Genomic_DNA"/>
</dbReference>
<name>A0A0L8V4Z5_9BACT</name>
<accession>A0A0L8V4Z5</accession>
<keyword evidence="2" id="KW-1185">Reference proteome</keyword>
<dbReference type="Proteomes" id="UP000036958">
    <property type="component" value="Unassembled WGS sequence"/>
</dbReference>